<feature type="transmembrane region" description="Helical" evidence="1">
    <location>
        <begin position="79"/>
        <end position="99"/>
    </location>
</feature>
<keyword evidence="1" id="KW-0472">Membrane</keyword>
<proteinExistence type="predicted"/>
<keyword evidence="4" id="KW-1185">Reference proteome</keyword>
<dbReference type="PANTHER" id="PTHR34220:SF7">
    <property type="entry name" value="SENSOR HISTIDINE KINASE YPDA"/>
    <property type="match status" value="1"/>
</dbReference>
<reference evidence="3 4" key="1">
    <citation type="submission" date="2020-08" db="EMBL/GenBank/DDBJ databases">
        <title>Genomic Encyclopedia of Type Strains, Phase IV (KMG-IV): sequencing the most valuable type-strain genomes for metagenomic binning, comparative biology and taxonomic classification.</title>
        <authorList>
            <person name="Goeker M."/>
        </authorList>
    </citation>
    <scope>NUCLEOTIDE SEQUENCE [LARGE SCALE GENOMIC DNA]</scope>
    <source>
        <strain evidence="3 4">DSM 29854</strain>
    </source>
</reference>
<accession>A0A839GV66</accession>
<dbReference type="GO" id="GO:0000155">
    <property type="term" value="F:phosphorelay sensor kinase activity"/>
    <property type="evidence" value="ECO:0007669"/>
    <property type="project" value="InterPro"/>
</dbReference>
<evidence type="ECO:0000313" key="3">
    <source>
        <dbReference type="EMBL" id="MBA9079375.1"/>
    </source>
</evidence>
<name>A0A839GV66_9BACT</name>
<organism evidence="3 4">
    <name type="scientific">Rufibacter quisquiliarum</name>
    <dbReference type="NCBI Taxonomy" id="1549639"/>
    <lineage>
        <taxon>Bacteria</taxon>
        <taxon>Pseudomonadati</taxon>
        <taxon>Bacteroidota</taxon>
        <taxon>Cytophagia</taxon>
        <taxon>Cytophagales</taxon>
        <taxon>Hymenobacteraceae</taxon>
        <taxon>Rufibacter</taxon>
    </lineage>
</organism>
<keyword evidence="3" id="KW-0418">Kinase</keyword>
<dbReference type="EMBL" id="JACJIQ010000021">
    <property type="protein sequence ID" value="MBA9079375.1"/>
    <property type="molecule type" value="Genomic_DNA"/>
</dbReference>
<feature type="transmembrane region" description="Helical" evidence="1">
    <location>
        <begin position="119"/>
        <end position="140"/>
    </location>
</feature>
<comment type="caution">
    <text evidence="3">The sequence shown here is derived from an EMBL/GenBank/DDBJ whole genome shotgun (WGS) entry which is preliminary data.</text>
</comment>
<gene>
    <name evidence="3" type="ORF">FHS90_004110</name>
</gene>
<sequence length="354" mass="41209">MKRANAFKWPHEAWLHVAFWLLAWLVFNSPLLDARVYSLKTKLGTLWLPSIFWTVCNMLLFYANALWLMPGFLRKGKPLLYVALLMVLLAAISSIEAYSDRFFWNLYIKDREFWFDRGVFFQNGLYNACVLLLSYTYSYIKDSIQYTQRQRQLTEEKLSAELQFLRAQVNPHFLFNTLNNLFSLARREKAEGTATGMAKLAHLMRYMLYDSNAPAVPLEKEVGYIQDFITLQKLRFSESHDISIKFEVLGNVQAVQVPSLLLIPFVENAFKHGISFRQASYIHLQLQAQPDLLTFIVKNSLNPHAQTEEYQEPASGVGLENVRRRLALLYPHKHDLEIISTETKFETRLTLLLP</sequence>
<dbReference type="SUPFAM" id="SSF55874">
    <property type="entry name" value="ATPase domain of HSP90 chaperone/DNA topoisomerase II/histidine kinase"/>
    <property type="match status" value="1"/>
</dbReference>
<feature type="transmembrane region" description="Helical" evidence="1">
    <location>
        <begin position="50"/>
        <end position="67"/>
    </location>
</feature>
<evidence type="ECO:0000256" key="1">
    <source>
        <dbReference type="SAM" id="Phobius"/>
    </source>
</evidence>
<protein>
    <submittedName>
        <fullName evidence="3">Sensor histidine kinase YesM</fullName>
    </submittedName>
</protein>
<dbReference type="Pfam" id="PF06580">
    <property type="entry name" value="His_kinase"/>
    <property type="match status" value="1"/>
</dbReference>
<feature type="domain" description="Signal transduction histidine kinase internal region" evidence="2">
    <location>
        <begin position="160"/>
        <end position="238"/>
    </location>
</feature>
<dbReference type="Gene3D" id="3.30.565.10">
    <property type="entry name" value="Histidine kinase-like ATPase, C-terminal domain"/>
    <property type="match status" value="1"/>
</dbReference>
<dbReference type="Proteomes" id="UP000563094">
    <property type="component" value="Unassembled WGS sequence"/>
</dbReference>
<dbReference type="InterPro" id="IPR010559">
    <property type="entry name" value="Sig_transdc_His_kin_internal"/>
</dbReference>
<dbReference type="AlphaFoldDB" id="A0A839GV66"/>
<dbReference type="InterPro" id="IPR036890">
    <property type="entry name" value="HATPase_C_sf"/>
</dbReference>
<dbReference type="RefSeq" id="WP_182514281.1">
    <property type="nucleotide sequence ID" value="NZ_JACJIQ010000021.1"/>
</dbReference>
<dbReference type="PANTHER" id="PTHR34220">
    <property type="entry name" value="SENSOR HISTIDINE KINASE YPDA"/>
    <property type="match status" value="1"/>
</dbReference>
<keyword evidence="1" id="KW-1133">Transmembrane helix</keyword>
<dbReference type="GO" id="GO:0016020">
    <property type="term" value="C:membrane"/>
    <property type="evidence" value="ECO:0007669"/>
    <property type="project" value="InterPro"/>
</dbReference>
<keyword evidence="3" id="KW-0808">Transferase</keyword>
<evidence type="ECO:0000313" key="4">
    <source>
        <dbReference type="Proteomes" id="UP000563094"/>
    </source>
</evidence>
<evidence type="ECO:0000259" key="2">
    <source>
        <dbReference type="Pfam" id="PF06580"/>
    </source>
</evidence>
<dbReference type="InterPro" id="IPR050640">
    <property type="entry name" value="Bact_2-comp_sensor_kinase"/>
</dbReference>
<keyword evidence="1" id="KW-0812">Transmembrane</keyword>